<dbReference type="AlphaFoldDB" id="A0A0F9NJF0"/>
<evidence type="ECO:0000313" key="3">
    <source>
        <dbReference type="EMBL" id="KKM81437.1"/>
    </source>
</evidence>
<dbReference type="EMBL" id="LAZR01008020">
    <property type="protein sequence ID" value="KKM81437.1"/>
    <property type="molecule type" value="Genomic_DNA"/>
</dbReference>
<proteinExistence type="predicted"/>
<accession>A0A0F9NJF0</accession>
<dbReference type="PROSITE" id="PS00018">
    <property type="entry name" value="EF_HAND_1"/>
    <property type="match status" value="1"/>
</dbReference>
<protein>
    <submittedName>
        <fullName evidence="3">Uncharacterized protein</fullName>
    </submittedName>
</protein>
<feature type="region of interest" description="Disordered" evidence="2">
    <location>
        <begin position="222"/>
        <end position="250"/>
    </location>
</feature>
<keyword evidence="1" id="KW-0175">Coiled coil</keyword>
<feature type="compositionally biased region" description="Polar residues" evidence="2">
    <location>
        <begin position="8"/>
        <end position="35"/>
    </location>
</feature>
<dbReference type="InterPro" id="IPR018247">
    <property type="entry name" value="EF_Hand_1_Ca_BS"/>
</dbReference>
<organism evidence="3">
    <name type="scientific">marine sediment metagenome</name>
    <dbReference type="NCBI Taxonomy" id="412755"/>
    <lineage>
        <taxon>unclassified sequences</taxon>
        <taxon>metagenomes</taxon>
        <taxon>ecological metagenomes</taxon>
    </lineage>
</organism>
<sequence>MAEENKDLNNSQSVADSDLNTDQSVTGQDLNQLVTEKQAETLADGDDESKKTVKYEEFKKANEAKKAAEEQSQLLQNQLAIMQANQQVAPVETQQPGSTYELAMQQLGISADDLYGENIIKVQTRKSELDTMLQQQQSALTANRQFILSHPDFTQVVGSVNPTNGQIMTWSQEALSLQQKKPYLAATFQSAQGAYQAVMDERQLVELKSKADANKEHLIRQGVELETNPLGGSAAGGGAGGDPNNQQMLTREQVLEIERKLANDEKV</sequence>
<feature type="region of interest" description="Disordered" evidence="2">
    <location>
        <begin position="1"/>
        <end position="52"/>
    </location>
</feature>
<name>A0A0F9NJF0_9ZZZZ</name>
<evidence type="ECO:0000256" key="1">
    <source>
        <dbReference type="SAM" id="Coils"/>
    </source>
</evidence>
<comment type="caution">
    <text evidence="3">The sequence shown here is derived from an EMBL/GenBank/DDBJ whole genome shotgun (WGS) entry which is preliminary data.</text>
</comment>
<feature type="coiled-coil region" evidence="1">
    <location>
        <begin position="58"/>
        <end position="85"/>
    </location>
</feature>
<gene>
    <name evidence="3" type="ORF">LCGC14_1329760</name>
</gene>
<reference evidence="3" key="1">
    <citation type="journal article" date="2015" name="Nature">
        <title>Complex archaea that bridge the gap between prokaryotes and eukaryotes.</title>
        <authorList>
            <person name="Spang A."/>
            <person name="Saw J.H."/>
            <person name="Jorgensen S.L."/>
            <person name="Zaremba-Niedzwiedzka K."/>
            <person name="Martijn J."/>
            <person name="Lind A.E."/>
            <person name="van Eijk R."/>
            <person name="Schleper C."/>
            <person name="Guy L."/>
            <person name="Ettema T.J."/>
        </authorList>
    </citation>
    <scope>NUCLEOTIDE SEQUENCE</scope>
</reference>
<evidence type="ECO:0000256" key="2">
    <source>
        <dbReference type="SAM" id="MobiDB-lite"/>
    </source>
</evidence>